<feature type="domain" description="Helix-hairpin-helix DNA-binding motif class 1" evidence="2">
    <location>
        <begin position="139"/>
        <end position="158"/>
    </location>
</feature>
<evidence type="ECO:0000256" key="1">
    <source>
        <dbReference type="SAM" id="MobiDB-lite"/>
    </source>
</evidence>
<dbReference type="KEGG" id="prz:GZH47_06210"/>
<dbReference type="InterPro" id="IPR003583">
    <property type="entry name" value="Hlx-hairpin-Hlx_DNA-bd_motif"/>
</dbReference>
<protein>
    <recommendedName>
        <fullName evidence="2">Helix-hairpin-helix DNA-binding motif class 1 domain-containing protein</fullName>
    </recommendedName>
</protein>
<dbReference type="GO" id="GO:0003677">
    <property type="term" value="F:DNA binding"/>
    <property type="evidence" value="ECO:0007669"/>
    <property type="project" value="InterPro"/>
</dbReference>
<dbReference type="NCBIfam" id="TIGR00426">
    <property type="entry name" value="competence protein ComEA helix-hairpin-helix repeat region"/>
    <property type="match status" value="1"/>
</dbReference>
<dbReference type="Gene3D" id="1.10.150.320">
    <property type="entry name" value="Photosystem II 12 kDa extrinsic protein"/>
    <property type="match status" value="1"/>
</dbReference>
<dbReference type="EMBL" id="CP048286">
    <property type="protein sequence ID" value="QHW30481.1"/>
    <property type="molecule type" value="Genomic_DNA"/>
</dbReference>
<feature type="compositionally biased region" description="Basic and acidic residues" evidence="1">
    <location>
        <begin position="61"/>
        <end position="100"/>
    </location>
</feature>
<dbReference type="GO" id="GO:0015627">
    <property type="term" value="C:type II protein secretion system complex"/>
    <property type="evidence" value="ECO:0007669"/>
    <property type="project" value="TreeGrafter"/>
</dbReference>
<feature type="domain" description="Helix-hairpin-helix DNA-binding motif class 1" evidence="2">
    <location>
        <begin position="169"/>
        <end position="188"/>
    </location>
</feature>
<dbReference type="PANTHER" id="PTHR21180:SF32">
    <property type="entry name" value="ENDONUCLEASE_EXONUCLEASE_PHOSPHATASE FAMILY DOMAIN-CONTAINING PROTEIN 1"/>
    <property type="match status" value="1"/>
</dbReference>
<gene>
    <name evidence="3" type="ORF">GZH47_06210</name>
</gene>
<dbReference type="Pfam" id="PF12836">
    <property type="entry name" value="HHH_3"/>
    <property type="match status" value="1"/>
</dbReference>
<dbReference type="PROSITE" id="PS51257">
    <property type="entry name" value="PROKAR_LIPOPROTEIN"/>
    <property type="match status" value="1"/>
</dbReference>
<dbReference type="PANTHER" id="PTHR21180">
    <property type="entry name" value="ENDONUCLEASE/EXONUCLEASE/PHOSPHATASE FAMILY DOMAIN-CONTAINING PROTEIN 1"/>
    <property type="match status" value="1"/>
</dbReference>
<feature type="region of interest" description="Disordered" evidence="1">
    <location>
        <begin position="55"/>
        <end position="131"/>
    </location>
</feature>
<proteinExistence type="predicted"/>
<dbReference type="SMART" id="SM00278">
    <property type="entry name" value="HhH1"/>
    <property type="match status" value="2"/>
</dbReference>
<dbReference type="Proteomes" id="UP000479114">
    <property type="component" value="Chromosome"/>
</dbReference>
<dbReference type="InterPro" id="IPR004509">
    <property type="entry name" value="Competence_ComEA_HhH"/>
</dbReference>
<sequence>MLKRPKSRTGWSASQWGAAACIAVALLLIAVALMKNGSNDQPEWQDMNGQVDRALMPLELKAADKQDAAKKDLEKPDADKMPDADKKLDADTDRKQEPPKDGTAAEPSKDEADTVPAEGKDAASASGEGKIDINHASAAELDALPGIGAAKAEAIVADRERNGLFQRSDDLLRVKGIGPKLLDKMKSYIVLQP</sequence>
<reference evidence="3 4" key="1">
    <citation type="submission" date="2020-02" db="EMBL/GenBank/DDBJ databases">
        <title>Paenibacillus sp. nov., isolated from rhizosphere soil of tomato.</title>
        <authorList>
            <person name="Weon H.-Y."/>
            <person name="Lee S.A."/>
        </authorList>
    </citation>
    <scope>NUCLEOTIDE SEQUENCE [LARGE SCALE GENOMIC DNA]</scope>
    <source>
        <strain evidence="3 4">14171R-81</strain>
    </source>
</reference>
<accession>A0A6C0NWI0</accession>
<dbReference type="InterPro" id="IPR051675">
    <property type="entry name" value="Endo/Exo/Phosphatase_dom_1"/>
</dbReference>
<evidence type="ECO:0000259" key="2">
    <source>
        <dbReference type="SMART" id="SM00278"/>
    </source>
</evidence>
<dbReference type="GO" id="GO:0015628">
    <property type="term" value="P:protein secretion by the type II secretion system"/>
    <property type="evidence" value="ECO:0007669"/>
    <property type="project" value="TreeGrafter"/>
</dbReference>
<dbReference type="InterPro" id="IPR010994">
    <property type="entry name" value="RuvA_2-like"/>
</dbReference>
<organism evidence="3 4">
    <name type="scientific">Paenibacillus rhizovicinus</name>
    <dbReference type="NCBI Taxonomy" id="2704463"/>
    <lineage>
        <taxon>Bacteria</taxon>
        <taxon>Bacillati</taxon>
        <taxon>Bacillota</taxon>
        <taxon>Bacilli</taxon>
        <taxon>Bacillales</taxon>
        <taxon>Paenibacillaceae</taxon>
        <taxon>Paenibacillus</taxon>
    </lineage>
</organism>
<dbReference type="GO" id="GO:0006281">
    <property type="term" value="P:DNA repair"/>
    <property type="evidence" value="ECO:0007669"/>
    <property type="project" value="InterPro"/>
</dbReference>
<dbReference type="SUPFAM" id="SSF47781">
    <property type="entry name" value="RuvA domain 2-like"/>
    <property type="match status" value="1"/>
</dbReference>
<dbReference type="AlphaFoldDB" id="A0A6C0NWI0"/>
<name>A0A6C0NWI0_9BACL</name>
<evidence type="ECO:0000313" key="4">
    <source>
        <dbReference type="Proteomes" id="UP000479114"/>
    </source>
</evidence>
<keyword evidence="4" id="KW-1185">Reference proteome</keyword>
<dbReference type="RefSeq" id="WP_162639206.1">
    <property type="nucleotide sequence ID" value="NZ_CP048286.1"/>
</dbReference>
<evidence type="ECO:0000313" key="3">
    <source>
        <dbReference type="EMBL" id="QHW30481.1"/>
    </source>
</evidence>